<feature type="region of interest" description="Disordered" evidence="1">
    <location>
        <begin position="1"/>
        <end position="31"/>
    </location>
</feature>
<feature type="transmembrane region" description="Helical" evidence="2">
    <location>
        <begin position="308"/>
        <end position="330"/>
    </location>
</feature>
<gene>
    <name evidence="3" type="ORF">Mgra_00009082</name>
</gene>
<keyword evidence="2" id="KW-0812">Transmembrane</keyword>
<feature type="transmembrane region" description="Helical" evidence="2">
    <location>
        <begin position="178"/>
        <end position="200"/>
    </location>
</feature>
<organism evidence="3 4">
    <name type="scientific">Meloidogyne graminicola</name>
    <dbReference type="NCBI Taxonomy" id="189291"/>
    <lineage>
        <taxon>Eukaryota</taxon>
        <taxon>Metazoa</taxon>
        <taxon>Ecdysozoa</taxon>
        <taxon>Nematoda</taxon>
        <taxon>Chromadorea</taxon>
        <taxon>Rhabditida</taxon>
        <taxon>Tylenchina</taxon>
        <taxon>Tylenchomorpha</taxon>
        <taxon>Tylenchoidea</taxon>
        <taxon>Meloidogynidae</taxon>
        <taxon>Meloidogyninae</taxon>
        <taxon>Meloidogyne</taxon>
    </lineage>
</organism>
<sequence length="365" mass="41225">MGENNSQAHKLQRQLSPTHSGSGGLRGGGIKPRLSIQDETLVRFGSKLERRVGPIMLFCLVTIATVLIINAIYHESANGELIELIEGIQHEILELQQKEVAQFVGIETTSITTSTASERMISNNETSLTEENELFSEETLSTTKSVQDGLRQIVLKRTEQMAELNLYKGRFHETDRKIILIVLISILGILLCICGIVIVHKRNDIKPGKGSRIAYGLILAAICFLLIIQFFMFLISLLPNAFAFPSLVDKLLYFYLSSEVPAEKRQALIDPIENNFGCKLKVEHQILEQMGIQEPCAPKIKDRLLAPYIVLFLILIVLSPFLYALFVILWSKRLKNVKPILNARHKLAVSNEARMRRFKEKMETI</sequence>
<dbReference type="AlphaFoldDB" id="A0A8S9ZDZ6"/>
<evidence type="ECO:0000313" key="3">
    <source>
        <dbReference type="EMBL" id="KAF7629948.1"/>
    </source>
</evidence>
<protein>
    <submittedName>
        <fullName evidence="3">Uncharacterized protein</fullName>
    </submittedName>
</protein>
<feature type="compositionally biased region" description="Gly residues" evidence="1">
    <location>
        <begin position="21"/>
        <end position="30"/>
    </location>
</feature>
<keyword evidence="2" id="KW-1133">Transmembrane helix</keyword>
<keyword evidence="4" id="KW-1185">Reference proteome</keyword>
<comment type="caution">
    <text evidence="3">The sequence shown here is derived from an EMBL/GenBank/DDBJ whole genome shotgun (WGS) entry which is preliminary data.</text>
</comment>
<proteinExistence type="predicted"/>
<dbReference type="EMBL" id="JABEBT010000135">
    <property type="protein sequence ID" value="KAF7629948.1"/>
    <property type="molecule type" value="Genomic_DNA"/>
</dbReference>
<keyword evidence="2" id="KW-0472">Membrane</keyword>
<feature type="transmembrane region" description="Helical" evidence="2">
    <location>
        <begin position="52"/>
        <end position="73"/>
    </location>
</feature>
<accession>A0A8S9ZDZ6</accession>
<reference evidence="3" key="1">
    <citation type="journal article" date="2020" name="Ecol. Evol.">
        <title>Genome structure and content of the rice root-knot nematode (Meloidogyne graminicola).</title>
        <authorList>
            <person name="Phan N.T."/>
            <person name="Danchin E.G.J."/>
            <person name="Klopp C."/>
            <person name="Perfus-Barbeoch L."/>
            <person name="Kozlowski D.K."/>
            <person name="Koutsovoulos G.D."/>
            <person name="Lopez-Roques C."/>
            <person name="Bouchez O."/>
            <person name="Zahm M."/>
            <person name="Besnard G."/>
            <person name="Bellafiore S."/>
        </authorList>
    </citation>
    <scope>NUCLEOTIDE SEQUENCE</scope>
    <source>
        <strain evidence="3">VN-18</strain>
    </source>
</reference>
<feature type="compositionally biased region" description="Polar residues" evidence="1">
    <location>
        <begin position="1"/>
        <end position="19"/>
    </location>
</feature>
<dbReference type="Proteomes" id="UP000605970">
    <property type="component" value="Unassembled WGS sequence"/>
</dbReference>
<evidence type="ECO:0000313" key="4">
    <source>
        <dbReference type="Proteomes" id="UP000605970"/>
    </source>
</evidence>
<evidence type="ECO:0000256" key="1">
    <source>
        <dbReference type="SAM" id="MobiDB-lite"/>
    </source>
</evidence>
<name>A0A8S9ZDZ6_9BILA</name>
<evidence type="ECO:0000256" key="2">
    <source>
        <dbReference type="SAM" id="Phobius"/>
    </source>
</evidence>
<feature type="transmembrane region" description="Helical" evidence="2">
    <location>
        <begin position="212"/>
        <end position="238"/>
    </location>
</feature>
<dbReference type="OrthoDB" id="5834143at2759"/>